<name>A0A9W6LQB0_9HYPH</name>
<dbReference type="InterPro" id="IPR007379">
    <property type="entry name" value="Tim44-like_dom"/>
</dbReference>
<dbReference type="InterPro" id="IPR032710">
    <property type="entry name" value="NTF2-like_dom_sf"/>
</dbReference>
<evidence type="ECO:0000259" key="2">
    <source>
        <dbReference type="SMART" id="SM00978"/>
    </source>
</evidence>
<dbReference type="SUPFAM" id="SSF54427">
    <property type="entry name" value="NTF2-like"/>
    <property type="match status" value="1"/>
</dbReference>
<reference evidence="3" key="1">
    <citation type="journal article" date="2023" name="Int. J. Syst. Evol. Microbiol.">
        <title>Methylocystis iwaonis sp. nov., a type II methane-oxidizing bacterium from surface soil of a rice paddy field in Japan, and emended description of the genus Methylocystis (ex Whittenbury et al. 1970) Bowman et al. 1993.</title>
        <authorList>
            <person name="Kaise H."/>
            <person name="Sawadogo J.B."/>
            <person name="Alam M.S."/>
            <person name="Ueno C."/>
            <person name="Dianou D."/>
            <person name="Shinjo R."/>
            <person name="Asakawa S."/>
        </authorList>
    </citation>
    <scope>NUCLEOTIDE SEQUENCE</scope>
    <source>
        <strain evidence="3">LMG27198</strain>
    </source>
</reference>
<dbReference type="Gene3D" id="3.10.450.240">
    <property type="match status" value="1"/>
</dbReference>
<organism evidence="3 4">
    <name type="scientific">Methylocystis echinoides</name>
    <dbReference type="NCBI Taxonomy" id="29468"/>
    <lineage>
        <taxon>Bacteria</taxon>
        <taxon>Pseudomonadati</taxon>
        <taxon>Pseudomonadota</taxon>
        <taxon>Alphaproteobacteria</taxon>
        <taxon>Hyphomicrobiales</taxon>
        <taxon>Methylocystaceae</taxon>
        <taxon>Methylocystis</taxon>
    </lineage>
</organism>
<proteinExistence type="predicted"/>
<accession>A0A9W6LQB0</accession>
<dbReference type="PANTHER" id="PTHR41542">
    <property type="entry name" value="BLL5807 PROTEIN"/>
    <property type="match status" value="1"/>
</dbReference>
<dbReference type="PIRSF" id="PIRSF031890">
    <property type="entry name" value="UCP031890_transporter_Tim44"/>
    <property type="match status" value="1"/>
</dbReference>
<dbReference type="PANTHER" id="PTHR41542:SF1">
    <property type="entry name" value="BLL5807 PROTEIN"/>
    <property type="match status" value="1"/>
</dbReference>
<sequence length="226" mass="24351">MSPTGEPFDPSLIVFAALAIFVVWKLRAVLGVRVDREEAPPAQFRAPLRPAPLPGAPPATDVAPPPPEARWKGVIEKDSAAEPGLDAIAAADPRFDGPGFLDGARRAYEVIVTAFAKGDRDTLRPLLAKEVFDGFAGEIARREQAGDTMEIAIVAIDSALVEAARAEPRLNEITVRFAVRLMTVLKDKAGETLDGGATRPVEELWTFARDPRAADPNWKLVATRPV</sequence>
<comment type="caution">
    <text evidence="3">The sequence shown here is derived from an EMBL/GenBank/DDBJ whole genome shotgun (WGS) entry which is preliminary data.</text>
</comment>
<dbReference type="AlphaFoldDB" id="A0A9W6LQB0"/>
<dbReference type="Pfam" id="PF04280">
    <property type="entry name" value="Tim44"/>
    <property type="match status" value="1"/>
</dbReference>
<feature type="compositionally biased region" description="Pro residues" evidence="1">
    <location>
        <begin position="49"/>
        <end position="65"/>
    </location>
</feature>
<feature type="region of interest" description="Disordered" evidence="1">
    <location>
        <begin position="43"/>
        <end position="65"/>
    </location>
</feature>
<evidence type="ECO:0000313" key="4">
    <source>
        <dbReference type="Proteomes" id="UP001144323"/>
    </source>
</evidence>
<dbReference type="EMBL" id="BSEC01000001">
    <property type="protein sequence ID" value="GLI91252.1"/>
    <property type="molecule type" value="Genomic_DNA"/>
</dbReference>
<protein>
    <submittedName>
        <fullName evidence="3">Calcium-binding protein</fullName>
    </submittedName>
</protein>
<evidence type="ECO:0000256" key="1">
    <source>
        <dbReference type="SAM" id="MobiDB-lite"/>
    </source>
</evidence>
<dbReference type="Proteomes" id="UP001144323">
    <property type="component" value="Unassembled WGS sequence"/>
</dbReference>
<dbReference type="NCBIfam" id="NF033779">
    <property type="entry name" value="Tim44_TimA_adap"/>
    <property type="match status" value="1"/>
</dbReference>
<dbReference type="RefSeq" id="WP_281799807.1">
    <property type="nucleotide sequence ID" value="NZ_BSEC01000001.1"/>
</dbReference>
<dbReference type="InterPro" id="IPR016985">
    <property type="entry name" value="UCP031890_Tim44-rel"/>
</dbReference>
<evidence type="ECO:0000313" key="3">
    <source>
        <dbReference type="EMBL" id="GLI91252.1"/>
    </source>
</evidence>
<dbReference type="SMART" id="SM00978">
    <property type="entry name" value="Tim44"/>
    <property type="match status" value="1"/>
</dbReference>
<gene>
    <name evidence="3" type="ORF">LMG27198_02440</name>
</gene>
<feature type="domain" description="Tim44-like" evidence="2">
    <location>
        <begin position="81"/>
        <end position="225"/>
    </location>
</feature>
<keyword evidence="4" id="KW-1185">Reference proteome</keyword>